<name>A0A223D295_9BACL</name>
<sequence length="232" mass="25503">MTVARKMHRGIAGISNTSQVKQKKKAAQVNTGSPIQSTLMQMQRSYGNQATTRFLSGQIQRKALQMSALEEEELQLKQDPAQRMAMDEEELQLKADPAQRMALDEEELQMKPAAPLQRSASSSKMPEDVQLKMETAMNADFSDVEIHEGDEASKVGALAVAQGKDIYFARGQYQPDTQTGQELLGHELKHVDQQAKGLVQPTTTVGGLPVNDDPKLEQDADEVGRKAASLKL</sequence>
<dbReference type="KEGG" id="tab:CIG75_11185"/>
<organism evidence="3 4">
    <name type="scientific">Tumebacillus algifaecis</name>
    <dbReference type="NCBI Taxonomy" id="1214604"/>
    <lineage>
        <taxon>Bacteria</taxon>
        <taxon>Bacillati</taxon>
        <taxon>Bacillota</taxon>
        <taxon>Bacilli</taxon>
        <taxon>Bacillales</taxon>
        <taxon>Alicyclobacillaceae</taxon>
        <taxon>Tumebacillus</taxon>
    </lineage>
</organism>
<dbReference type="EMBL" id="CP022657">
    <property type="protein sequence ID" value="ASS75486.1"/>
    <property type="molecule type" value="Genomic_DNA"/>
</dbReference>
<feature type="region of interest" description="Disordered" evidence="1">
    <location>
        <begin position="194"/>
        <end position="232"/>
    </location>
</feature>
<proteinExistence type="predicted"/>
<accession>A0A223D295</accession>
<protein>
    <recommendedName>
        <fullName evidence="2">eCIS core domain-containing protein</fullName>
    </recommendedName>
</protein>
<evidence type="ECO:0000313" key="4">
    <source>
        <dbReference type="Proteomes" id="UP000214688"/>
    </source>
</evidence>
<dbReference type="AlphaFoldDB" id="A0A223D295"/>
<evidence type="ECO:0000256" key="1">
    <source>
        <dbReference type="SAM" id="MobiDB-lite"/>
    </source>
</evidence>
<dbReference type="Pfam" id="PF13699">
    <property type="entry name" value="eCIS_core"/>
    <property type="match status" value="1"/>
</dbReference>
<gene>
    <name evidence="3" type="ORF">CIG75_11185</name>
</gene>
<feature type="compositionally biased region" description="Basic and acidic residues" evidence="1">
    <location>
        <begin position="212"/>
        <end position="225"/>
    </location>
</feature>
<reference evidence="3 4" key="1">
    <citation type="journal article" date="2015" name="Int. J. Syst. Evol. Microbiol.">
        <title>Tumebacillus algifaecis sp. nov., isolated from decomposing algal scum.</title>
        <authorList>
            <person name="Wu Y.F."/>
            <person name="Zhang B."/>
            <person name="Xing P."/>
            <person name="Wu Q.L."/>
            <person name="Liu S.J."/>
        </authorList>
    </citation>
    <scope>NUCLEOTIDE SEQUENCE [LARGE SCALE GENOMIC DNA]</scope>
    <source>
        <strain evidence="3 4">THMBR28</strain>
    </source>
</reference>
<evidence type="ECO:0000313" key="3">
    <source>
        <dbReference type="EMBL" id="ASS75486.1"/>
    </source>
</evidence>
<dbReference type="InterPro" id="IPR025295">
    <property type="entry name" value="eCIS_core_dom"/>
</dbReference>
<dbReference type="Proteomes" id="UP000214688">
    <property type="component" value="Chromosome"/>
</dbReference>
<feature type="domain" description="eCIS core" evidence="2">
    <location>
        <begin position="125"/>
        <end position="197"/>
    </location>
</feature>
<evidence type="ECO:0000259" key="2">
    <source>
        <dbReference type="Pfam" id="PF13699"/>
    </source>
</evidence>
<keyword evidence="4" id="KW-1185">Reference proteome</keyword>